<evidence type="ECO:0000313" key="4">
    <source>
        <dbReference type="WBParaSite" id="nRc.2.0.1.t38133-RA"/>
    </source>
</evidence>
<dbReference type="PROSITE" id="PS50853">
    <property type="entry name" value="FN3"/>
    <property type="match status" value="2"/>
</dbReference>
<dbReference type="Pfam" id="PF00041">
    <property type="entry name" value="fn3"/>
    <property type="match status" value="2"/>
</dbReference>
<dbReference type="SUPFAM" id="SSF48726">
    <property type="entry name" value="Immunoglobulin"/>
    <property type="match status" value="1"/>
</dbReference>
<dbReference type="InterPro" id="IPR013783">
    <property type="entry name" value="Ig-like_fold"/>
</dbReference>
<dbReference type="Pfam" id="PF07679">
    <property type="entry name" value="I-set"/>
    <property type="match status" value="1"/>
</dbReference>
<protein>
    <submittedName>
        <fullName evidence="4">Fibronectin type-III domain-containing protein</fullName>
    </submittedName>
</protein>
<keyword evidence="1" id="KW-0393">Immunoglobulin domain</keyword>
<dbReference type="PANTHER" id="PTHR14340:SF13">
    <property type="entry name" value="TITIN"/>
    <property type="match status" value="1"/>
</dbReference>
<dbReference type="OMA" id="SANTNMV"/>
<dbReference type="PRINTS" id="PR00014">
    <property type="entry name" value="FNTYPEIII"/>
</dbReference>
<dbReference type="GO" id="GO:0008307">
    <property type="term" value="F:structural constituent of muscle"/>
    <property type="evidence" value="ECO:0007669"/>
    <property type="project" value="TreeGrafter"/>
</dbReference>
<evidence type="ECO:0000259" key="2">
    <source>
        <dbReference type="PROSITE" id="PS50853"/>
    </source>
</evidence>
<organism evidence="3 4">
    <name type="scientific">Romanomermis culicivorax</name>
    <name type="common">Nematode worm</name>
    <dbReference type="NCBI Taxonomy" id="13658"/>
    <lineage>
        <taxon>Eukaryota</taxon>
        <taxon>Metazoa</taxon>
        <taxon>Ecdysozoa</taxon>
        <taxon>Nematoda</taxon>
        <taxon>Enoplea</taxon>
        <taxon>Dorylaimia</taxon>
        <taxon>Mermithida</taxon>
        <taxon>Mermithoidea</taxon>
        <taxon>Mermithidae</taxon>
        <taxon>Romanomermis</taxon>
    </lineage>
</organism>
<sequence length="304" mass="33890">MEQQITIKPPPVIEKEPENMVYPDGELVRLKIYFGGSPPFKCSLSLDKNEISSDHRAIKMVEFDDHVIITILSLSQMYTGKYTFQVSNESGLASCSWYINVTGLPGPPTGPLNISHVNQHEATLNWKPPREDGGAKVTHYCVEKRDTAKDEWTVAASYVKDVVFTVQGLYEDHAYEFRVSAVNDNGIGPALTSDEPTVARLPFGKPDAPGAPNVTMIGEDFVNLTWEKPKNDNGGRILGYLIEKREKGMEVWQKCNPTPVPQSIFNVPNLIEYRQYEFRVFALNEAGLSPPSANTNMVTVKAPE</sequence>
<reference evidence="4" key="1">
    <citation type="submission" date="2022-11" db="UniProtKB">
        <authorList>
            <consortium name="WormBaseParasite"/>
        </authorList>
    </citation>
    <scope>IDENTIFICATION</scope>
</reference>
<dbReference type="FunFam" id="2.60.40.10:FF:000003">
    <property type="entry name" value="Titin isoform E"/>
    <property type="match status" value="1"/>
</dbReference>
<dbReference type="InterPro" id="IPR013098">
    <property type="entry name" value="Ig_I-set"/>
</dbReference>
<dbReference type="InterPro" id="IPR036116">
    <property type="entry name" value="FN3_sf"/>
</dbReference>
<feature type="domain" description="Fibronectin type-III" evidence="2">
    <location>
        <begin position="107"/>
        <end position="201"/>
    </location>
</feature>
<accession>A0A915KH26</accession>
<dbReference type="AlphaFoldDB" id="A0A915KH26"/>
<dbReference type="Proteomes" id="UP000887565">
    <property type="component" value="Unplaced"/>
</dbReference>
<dbReference type="Gene3D" id="2.60.40.10">
    <property type="entry name" value="Immunoglobulins"/>
    <property type="match status" value="3"/>
</dbReference>
<dbReference type="GO" id="GO:0031430">
    <property type="term" value="C:M band"/>
    <property type="evidence" value="ECO:0007669"/>
    <property type="project" value="TreeGrafter"/>
</dbReference>
<evidence type="ECO:0000256" key="1">
    <source>
        <dbReference type="ARBA" id="ARBA00023319"/>
    </source>
</evidence>
<dbReference type="CDD" id="cd00063">
    <property type="entry name" value="FN3"/>
    <property type="match status" value="2"/>
</dbReference>
<dbReference type="SMART" id="SM00060">
    <property type="entry name" value="FN3"/>
    <property type="match status" value="2"/>
</dbReference>
<dbReference type="WBParaSite" id="nRc.2.0.1.t38133-RA">
    <property type="protein sequence ID" value="nRc.2.0.1.t38133-RA"/>
    <property type="gene ID" value="nRc.2.0.1.g38133"/>
</dbReference>
<feature type="domain" description="Fibronectin type-III" evidence="2">
    <location>
        <begin position="208"/>
        <end position="303"/>
    </location>
</feature>
<proteinExistence type="predicted"/>
<dbReference type="InterPro" id="IPR003961">
    <property type="entry name" value="FN3_dom"/>
</dbReference>
<dbReference type="GO" id="GO:0045214">
    <property type="term" value="P:sarcomere organization"/>
    <property type="evidence" value="ECO:0007669"/>
    <property type="project" value="TreeGrafter"/>
</dbReference>
<dbReference type="FunFam" id="2.60.40.10:FF:000127">
    <property type="entry name" value="titin isoform X1"/>
    <property type="match status" value="1"/>
</dbReference>
<dbReference type="PANTHER" id="PTHR14340">
    <property type="entry name" value="MICROFIBRIL-ASSOCIATED GLYCOPROTEIN 3"/>
    <property type="match status" value="1"/>
</dbReference>
<dbReference type="GO" id="GO:0048738">
    <property type="term" value="P:cardiac muscle tissue development"/>
    <property type="evidence" value="ECO:0007669"/>
    <property type="project" value="TreeGrafter"/>
</dbReference>
<keyword evidence="3" id="KW-1185">Reference proteome</keyword>
<dbReference type="SUPFAM" id="SSF49265">
    <property type="entry name" value="Fibronectin type III"/>
    <property type="match status" value="1"/>
</dbReference>
<dbReference type="InterPro" id="IPR036179">
    <property type="entry name" value="Ig-like_dom_sf"/>
</dbReference>
<name>A0A915KH26_ROMCU</name>
<evidence type="ECO:0000313" key="3">
    <source>
        <dbReference type="Proteomes" id="UP000887565"/>
    </source>
</evidence>